<proteinExistence type="predicted"/>
<keyword evidence="3" id="KW-1185">Reference proteome</keyword>
<dbReference type="Proteomes" id="UP001279734">
    <property type="component" value="Unassembled WGS sequence"/>
</dbReference>
<reference evidence="2" key="1">
    <citation type="submission" date="2023-05" db="EMBL/GenBank/DDBJ databases">
        <title>Nepenthes gracilis genome sequencing.</title>
        <authorList>
            <person name="Fukushima K."/>
        </authorList>
    </citation>
    <scope>NUCLEOTIDE SEQUENCE</scope>
    <source>
        <strain evidence="2">SING2019-196</strain>
    </source>
</reference>
<evidence type="ECO:0000313" key="2">
    <source>
        <dbReference type="EMBL" id="GMH10749.1"/>
    </source>
</evidence>
<evidence type="ECO:0000313" key="3">
    <source>
        <dbReference type="Proteomes" id="UP001279734"/>
    </source>
</evidence>
<evidence type="ECO:0000256" key="1">
    <source>
        <dbReference type="SAM" id="MobiDB-lite"/>
    </source>
</evidence>
<name>A0AAD3SHH4_NEPGR</name>
<feature type="compositionally biased region" description="Polar residues" evidence="1">
    <location>
        <begin position="14"/>
        <end position="25"/>
    </location>
</feature>
<gene>
    <name evidence="2" type="ORF">Nepgr_012590</name>
</gene>
<sequence>MFLTSSPLRPIIQPTMSTGTASRNTFQPGHSGDLIVVVIVVGSAAFSDFAPPLLQRVDFLSPLGFLPISPFFWV</sequence>
<protein>
    <submittedName>
        <fullName evidence="2">Uncharacterized protein</fullName>
    </submittedName>
</protein>
<comment type="caution">
    <text evidence="2">The sequence shown here is derived from an EMBL/GenBank/DDBJ whole genome shotgun (WGS) entry which is preliminary data.</text>
</comment>
<dbReference type="EMBL" id="BSYO01000010">
    <property type="protein sequence ID" value="GMH10749.1"/>
    <property type="molecule type" value="Genomic_DNA"/>
</dbReference>
<organism evidence="2 3">
    <name type="scientific">Nepenthes gracilis</name>
    <name type="common">Slender pitcher plant</name>
    <dbReference type="NCBI Taxonomy" id="150966"/>
    <lineage>
        <taxon>Eukaryota</taxon>
        <taxon>Viridiplantae</taxon>
        <taxon>Streptophyta</taxon>
        <taxon>Embryophyta</taxon>
        <taxon>Tracheophyta</taxon>
        <taxon>Spermatophyta</taxon>
        <taxon>Magnoliopsida</taxon>
        <taxon>eudicotyledons</taxon>
        <taxon>Gunneridae</taxon>
        <taxon>Pentapetalae</taxon>
        <taxon>Caryophyllales</taxon>
        <taxon>Nepenthaceae</taxon>
        <taxon>Nepenthes</taxon>
    </lineage>
</organism>
<feature type="region of interest" description="Disordered" evidence="1">
    <location>
        <begin position="1"/>
        <end position="25"/>
    </location>
</feature>
<dbReference type="AlphaFoldDB" id="A0AAD3SHH4"/>
<accession>A0AAD3SHH4</accession>